<evidence type="ECO:0000313" key="1">
    <source>
        <dbReference type="EMBL" id="VDM91923.1"/>
    </source>
</evidence>
<reference evidence="1 2" key="1">
    <citation type="submission" date="2018-08" db="EMBL/GenBank/DDBJ databases">
        <authorList>
            <person name="Laetsch R D."/>
            <person name="Stevens L."/>
            <person name="Kumar S."/>
            <person name="Blaxter L. M."/>
        </authorList>
    </citation>
    <scope>NUCLEOTIDE SEQUENCE [LARGE SCALE GENOMIC DNA]</scope>
</reference>
<keyword evidence="2" id="KW-1185">Reference proteome</keyword>
<name>A0A3P7JLK2_LITSI</name>
<organism evidence="1 2">
    <name type="scientific">Litomosoides sigmodontis</name>
    <name type="common">Filarial nematode worm</name>
    <dbReference type="NCBI Taxonomy" id="42156"/>
    <lineage>
        <taxon>Eukaryota</taxon>
        <taxon>Metazoa</taxon>
        <taxon>Ecdysozoa</taxon>
        <taxon>Nematoda</taxon>
        <taxon>Chromadorea</taxon>
        <taxon>Rhabditida</taxon>
        <taxon>Spirurina</taxon>
        <taxon>Spiruromorpha</taxon>
        <taxon>Filarioidea</taxon>
        <taxon>Onchocercidae</taxon>
        <taxon>Litomosoides</taxon>
    </lineage>
</organism>
<dbReference type="AlphaFoldDB" id="A0A3P7JLK2"/>
<protein>
    <submittedName>
        <fullName evidence="1">Uncharacterized protein</fullName>
    </submittedName>
</protein>
<evidence type="ECO:0000313" key="2">
    <source>
        <dbReference type="Proteomes" id="UP000277928"/>
    </source>
</evidence>
<gene>
    <name evidence="1" type="ORF">NLS_LOCUS9546</name>
</gene>
<sequence>MVTVILSVKADIKTIDQKNNSFENETDISVAINSSISSIIRILDDQEWLQE</sequence>
<accession>A0A3P7JLK2</accession>
<dbReference type="EMBL" id="UYRX01001685">
    <property type="protein sequence ID" value="VDM91923.1"/>
    <property type="molecule type" value="Genomic_DNA"/>
</dbReference>
<proteinExistence type="predicted"/>
<feature type="non-terminal residue" evidence="1">
    <location>
        <position position="51"/>
    </location>
</feature>
<dbReference type="Proteomes" id="UP000277928">
    <property type="component" value="Unassembled WGS sequence"/>
</dbReference>